<gene>
    <name evidence="2" type="ORF">EYH02_00545</name>
</gene>
<evidence type="ECO:0000313" key="3">
    <source>
        <dbReference type="Proteomes" id="UP000605805"/>
    </source>
</evidence>
<dbReference type="PANTHER" id="PTHR43122:SF1">
    <property type="entry name" value="IRON-SULFUR-BINDING PROTEIN"/>
    <property type="match status" value="1"/>
</dbReference>
<comment type="caution">
    <text evidence="2">The sequence shown here is derived from an EMBL/GenBank/DDBJ whole genome shotgun (WGS) entry which is preliminary data.</text>
</comment>
<proteinExistence type="predicted"/>
<dbReference type="GO" id="GO:0016491">
    <property type="term" value="F:oxidoreductase activity"/>
    <property type="evidence" value="ECO:0007669"/>
    <property type="project" value="UniProtKB-ARBA"/>
</dbReference>
<name>A0A832YRS9_9CREN</name>
<accession>A0A832YRS9</accession>
<protein>
    <submittedName>
        <fullName evidence="2">4Fe-4S dicluster domain-containing protein</fullName>
    </submittedName>
</protein>
<reference evidence="2" key="1">
    <citation type="journal article" date="2020" name="ISME J.">
        <title>Gammaproteobacteria mediating utilization of methyl-, sulfur- and petroleum organic compounds in deep ocean hydrothermal plumes.</title>
        <authorList>
            <person name="Zhou Z."/>
            <person name="Liu Y."/>
            <person name="Pan J."/>
            <person name="Cron B.R."/>
            <person name="Toner B.M."/>
            <person name="Anantharaman K."/>
            <person name="Breier J.A."/>
            <person name="Dick G.J."/>
            <person name="Li M."/>
        </authorList>
    </citation>
    <scope>NUCLEOTIDE SEQUENCE</scope>
    <source>
        <strain evidence="2">SZUA-1435</strain>
    </source>
</reference>
<dbReference type="AlphaFoldDB" id="A0A832YRS9"/>
<dbReference type="InterPro" id="IPR017896">
    <property type="entry name" value="4Fe4S_Fe-S-bd"/>
</dbReference>
<feature type="domain" description="4Fe-4S ferredoxin-type" evidence="1">
    <location>
        <begin position="29"/>
        <end position="59"/>
    </location>
</feature>
<dbReference type="PROSITE" id="PS51379">
    <property type="entry name" value="4FE4S_FER_2"/>
    <property type="match status" value="2"/>
</dbReference>
<evidence type="ECO:0000313" key="2">
    <source>
        <dbReference type="EMBL" id="HIP56550.1"/>
    </source>
</evidence>
<feature type="domain" description="4Fe-4S ferredoxin-type" evidence="1">
    <location>
        <begin position="61"/>
        <end position="91"/>
    </location>
</feature>
<evidence type="ECO:0000259" key="1">
    <source>
        <dbReference type="PROSITE" id="PS51379"/>
    </source>
</evidence>
<sequence length="161" mass="17887">MSYRRSGVITVDDLKKLGLLPPIERMLRGPVAILECPEPIPCNVCASACPQKAIRMDRLTDIPRVDWDKCVGCGTCVAVCPGLAAFVVDISKPDKAYVTLPHEFLPVPKVGDEVLLLGRDGRNLGTGKVVRIWERNRTWVVTVEVPKELAMEVRGIWVKKR</sequence>
<dbReference type="InterPro" id="IPR017900">
    <property type="entry name" value="4Fe4S_Fe_S_CS"/>
</dbReference>
<organism evidence="2 3">
    <name type="scientific">Ignisphaera aggregans</name>
    <dbReference type="NCBI Taxonomy" id="334771"/>
    <lineage>
        <taxon>Archaea</taxon>
        <taxon>Thermoproteota</taxon>
        <taxon>Thermoprotei</taxon>
        <taxon>Desulfurococcales</taxon>
        <taxon>Desulfurococcaceae</taxon>
        <taxon>Ignisphaera</taxon>
    </lineage>
</organism>
<dbReference type="PANTHER" id="PTHR43122">
    <property type="entry name" value="FERREDOXIN SUBUNIT OF PYRUVATE:FLAVODOXIN OXIDOREDUCTASE-RELATED"/>
    <property type="match status" value="1"/>
</dbReference>
<dbReference type="Pfam" id="PF12838">
    <property type="entry name" value="Fer4_7"/>
    <property type="match status" value="1"/>
</dbReference>
<dbReference type="SUPFAM" id="SSF54862">
    <property type="entry name" value="4Fe-4S ferredoxins"/>
    <property type="match status" value="1"/>
</dbReference>
<dbReference type="PROSITE" id="PS00198">
    <property type="entry name" value="4FE4S_FER_1"/>
    <property type="match status" value="1"/>
</dbReference>
<dbReference type="Gene3D" id="3.30.70.20">
    <property type="match status" value="1"/>
</dbReference>
<dbReference type="EMBL" id="DQTV01000013">
    <property type="protein sequence ID" value="HIP56550.1"/>
    <property type="molecule type" value="Genomic_DNA"/>
</dbReference>
<dbReference type="Proteomes" id="UP000605805">
    <property type="component" value="Unassembled WGS sequence"/>
</dbReference>